<dbReference type="InterPro" id="IPR036393">
    <property type="entry name" value="AceGlu_kinase-like_sf"/>
</dbReference>
<sequence>MPRRNCFVKISGDLFLRDDVHEWISELAKEYFMVVCIGGGTQINQAFMRAGLPVGVHGPLGRETATLEERQLARNILEQNQARFQDVLAEKGIPASVVIPELDVATVTCPVNGDQYTLTAYLGFDILYVATTKDRLAAKQEYFADYPKIKVRGFPP</sequence>
<protein>
    <recommendedName>
        <fullName evidence="3">Aspartate/glutamate/uridylate kinase domain-containing protein</fullName>
    </recommendedName>
</protein>
<organism evidence="1 2">
    <name type="scientific">Candidatus Uhrbacteria bacterium RIFCSPLOWO2_02_FULL_48_12</name>
    <dbReference type="NCBI Taxonomy" id="1802407"/>
    <lineage>
        <taxon>Bacteria</taxon>
        <taxon>Candidatus Uhriibacteriota</taxon>
    </lineage>
</organism>
<dbReference type="Proteomes" id="UP000178723">
    <property type="component" value="Unassembled WGS sequence"/>
</dbReference>
<accession>A0A1F7V9F7</accession>
<dbReference type="EMBL" id="MGEP01000036">
    <property type="protein sequence ID" value="OGL87172.1"/>
    <property type="molecule type" value="Genomic_DNA"/>
</dbReference>
<dbReference type="AlphaFoldDB" id="A0A1F7V9F7"/>
<dbReference type="Gene3D" id="3.40.1160.10">
    <property type="entry name" value="Acetylglutamate kinase-like"/>
    <property type="match status" value="1"/>
</dbReference>
<name>A0A1F7V9F7_9BACT</name>
<reference evidence="1 2" key="1">
    <citation type="journal article" date="2016" name="Nat. Commun.">
        <title>Thousands of microbial genomes shed light on interconnected biogeochemical processes in an aquifer system.</title>
        <authorList>
            <person name="Anantharaman K."/>
            <person name="Brown C.T."/>
            <person name="Hug L.A."/>
            <person name="Sharon I."/>
            <person name="Castelle C.J."/>
            <person name="Probst A.J."/>
            <person name="Thomas B.C."/>
            <person name="Singh A."/>
            <person name="Wilkins M.J."/>
            <person name="Karaoz U."/>
            <person name="Brodie E.L."/>
            <person name="Williams K.H."/>
            <person name="Hubbard S.S."/>
            <person name="Banfield J.F."/>
        </authorList>
    </citation>
    <scope>NUCLEOTIDE SEQUENCE [LARGE SCALE GENOMIC DNA]</scope>
</reference>
<evidence type="ECO:0000313" key="2">
    <source>
        <dbReference type="Proteomes" id="UP000178723"/>
    </source>
</evidence>
<comment type="caution">
    <text evidence="1">The sequence shown here is derived from an EMBL/GenBank/DDBJ whole genome shotgun (WGS) entry which is preliminary data.</text>
</comment>
<gene>
    <name evidence="1" type="ORF">A3I40_00790</name>
</gene>
<proteinExistence type="predicted"/>
<evidence type="ECO:0008006" key="3">
    <source>
        <dbReference type="Google" id="ProtNLM"/>
    </source>
</evidence>
<evidence type="ECO:0000313" key="1">
    <source>
        <dbReference type="EMBL" id="OGL87172.1"/>
    </source>
</evidence>
<dbReference type="SUPFAM" id="SSF53633">
    <property type="entry name" value="Carbamate kinase-like"/>
    <property type="match status" value="1"/>
</dbReference>